<protein>
    <recommendedName>
        <fullName evidence="4">DUF2878 domain-containing protein</fullName>
    </recommendedName>
</protein>
<keyword evidence="3" id="KW-1185">Reference proteome</keyword>
<dbReference type="InterPro" id="IPR021306">
    <property type="entry name" value="DUF2878"/>
</dbReference>
<proteinExistence type="predicted"/>
<organism evidence="2 3">
    <name type="scientific">Microbulbifer agarilyticus</name>
    <dbReference type="NCBI Taxonomy" id="260552"/>
    <lineage>
        <taxon>Bacteria</taxon>
        <taxon>Pseudomonadati</taxon>
        <taxon>Pseudomonadota</taxon>
        <taxon>Gammaproteobacteria</taxon>
        <taxon>Cellvibrionales</taxon>
        <taxon>Microbulbiferaceae</taxon>
        <taxon>Microbulbifer</taxon>
    </lineage>
</organism>
<sequence>MSIPLVQQADSTPVPFWKMLVSGLIFEGIWLLCVLDPSTLLVVGLTLVNLVVHLFLFHSTALCDSVPPSKSRSLLWLIAIAAAGIAMDAILFRTGLFSVDPSPTIVPLWLACLWLNFALAVRYAFVFLHGRMWLSAVFGFFGGPLSYLIGAKIGGEVALATPLWLTLSVLGILWCIFLPLIIRLLRVTERPTTSNAL</sequence>
<feature type="transmembrane region" description="Helical" evidence="1">
    <location>
        <begin position="40"/>
        <end position="62"/>
    </location>
</feature>
<evidence type="ECO:0000313" key="3">
    <source>
        <dbReference type="Proteomes" id="UP000188219"/>
    </source>
</evidence>
<dbReference type="STRING" id="260552.Mag101_09385"/>
<evidence type="ECO:0008006" key="4">
    <source>
        <dbReference type="Google" id="ProtNLM"/>
    </source>
</evidence>
<dbReference type="Proteomes" id="UP000188219">
    <property type="component" value="Chromosome"/>
</dbReference>
<accession>A0A1Q2M562</accession>
<keyword evidence="1" id="KW-0472">Membrane</keyword>
<dbReference type="AlphaFoldDB" id="A0A1Q2M562"/>
<name>A0A1Q2M562_9GAMM</name>
<feature type="transmembrane region" description="Helical" evidence="1">
    <location>
        <begin position="104"/>
        <end position="125"/>
    </location>
</feature>
<dbReference type="Pfam" id="PF11086">
    <property type="entry name" value="DUF2878"/>
    <property type="match status" value="1"/>
</dbReference>
<feature type="transmembrane region" description="Helical" evidence="1">
    <location>
        <begin position="163"/>
        <end position="185"/>
    </location>
</feature>
<evidence type="ECO:0000256" key="1">
    <source>
        <dbReference type="SAM" id="Phobius"/>
    </source>
</evidence>
<reference evidence="2" key="1">
    <citation type="submission" date="2017-02" db="EMBL/GenBank/DDBJ databases">
        <title>Genome of Microbulbifer agarilyticus GP101.</title>
        <authorList>
            <person name="Jung J."/>
            <person name="Bae S.S."/>
            <person name="Baek K."/>
        </authorList>
    </citation>
    <scope>NUCLEOTIDE SEQUENCE [LARGE SCALE GENOMIC DNA]</scope>
    <source>
        <strain evidence="2">GP101</strain>
    </source>
</reference>
<feature type="transmembrane region" description="Helical" evidence="1">
    <location>
        <begin position="74"/>
        <end position="92"/>
    </location>
</feature>
<gene>
    <name evidence="2" type="ORF">Mag101_09385</name>
</gene>
<keyword evidence="1" id="KW-0812">Transmembrane</keyword>
<keyword evidence="1" id="KW-1133">Transmembrane helix</keyword>
<feature type="transmembrane region" description="Helical" evidence="1">
    <location>
        <begin position="132"/>
        <end position="151"/>
    </location>
</feature>
<dbReference type="KEGG" id="maga:Mag101_09385"/>
<dbReference type="OrthoDB" id="21939at2"/>
<evidence type="ECO:0000313" key="2">
    <source>
        <dbReference type="EMBL" id="AQQ67831.1"/>
    </source>
</evidence>
<dbReference type="EMBL" id="CP019650">
    <property type="protein sequence ID" value="AQQ67831.1"/>
    <property type="molecule type" value="Genomic_DNA"/>
</dbReference>